<organism evidence="1 2">
    <name type="scientific">Linderina macrospora</name>
    <dbReference type="NCBI Taxonomy" id="4868"/>
    <lineage>
        <taxon>Eukaryota</taxon>
        <taxon>Fungi</taxon>
        <taxon>Fungi incertae sedis</taxon>
        <taxon>Zoopagomycota</taxon>
        <taxon>Kickxellomycotina</taxon>
        <taxon>Kickxellomycetes</taxon>
        <taxon>Kickxellales</taxon>
        <taxon>Kickxellaceae</taxon>
        <taxon>Linderina</taxon>
    </lineage>
</organism>
<dbReference type="Proteomes" id="UP001150603">
    <property type="component" value="Unassembled WGS sequence"/>
</dbReference>
<sequence length="587" mass="66377">MAQDSSGARANPFGNYSFMEAQRSTATPTEPTTPMRIKESPFGNYNFKEAQQQSSSSNVVEPSSPMTTRFNNYRMDDAVVTQNSASIQSPVVPSASVRPEVPTAFEGYSFSEAQGNSSTSSIQQQQQQQPLEQTLQPIDFAQTNDFADARSSINQSGYLYDNLEHVDHGVNTMSEDSSGVEQFVIRALYDEFRDRSAAKIQMIVDFRLDRDPDLARYLDKGVDPVFDRTLQKLGMLARRRPRVIIEVLLVWRKATVDSTDEFPLDGSLPASFDIGRHQQQQQQGTLASTQSMSSRAHSIARDRRSLASVYILCRALVAVVGQLESSHLEGDLGDRLEELVFSQVREVNPANLRRSQNRRDIQNLYVELIGKISEIRFASMSDRFIAELERIPMVSGANDERIVVLLQNMRSLKLRVFPIDALEESSAFLLSCAKFYSRTSGSLRLKHAWATLLTELLMPMAAVVDVEVNMPELVQAIDIIYTKAMKMAAKVRHVNVAFPLVAATLCISRREVFQTRWLELLGYCLSRLKDKQFRRVSVDAILRMLWVYLFRYPENNATVVRRIDSMARIFFPATKLHAWPKTIPSEA</sequence>
<comment type="caution">
    <text evidence="1">The sequence shown here is derived from an EMBL/GenBank/DDBJ whole genome shotgun (WGS) entry which is preliminary data.</text>
</comment>
<evidence type="ECO:0000313" key="1">
    <source>
        <dbReference type="EMBL" id="KAJ1950130.1"/>
    </source>
</evidence>
<feature type="non-terminal residue" evidence="1">
    <location>
        <position position="587"/>
    </location>
</feature>
<gene>
    <name evidence="1" type="primary">TAO3_1</name>
    <name evidence="1" type="ORF">FBU59_000824</name>
</gene>
<dbReference type="EMBL" id="JANBPW010000277">
    <property type="protein sequence ID" value="KAJ1950130.1"/>
    <property type="molecule type" value="Genomic_DNA"/>
</dbReference>
<protein>
    <submittedName>
        <fullName evidence="1">Cell morphogenesis protein PAG1</fullName>
    </submittedName>
</protein>
<reference evidence="1" key="1">
    <citation type="submission" date="2022-07" db="EMBL/GenBank/DDBJ databases">
        <title>Phylogenomic reconstructions and comparative analyses of Kickxellomycotina fungi.</title>
        <authorList>
            <person name="Reynolds N.K."/>
            <person name="Stajich J.E."/>
            <person name="Barry K."/>
            <person name="Grigoriev I.V."/>
            <person name="Crous P."/>
            <person name="Smith M.E."/>
        </authorList>
    </citation>
    <scope>NUCLEOTIDE SEQUENCE</scope>
    <source>
        <strain evidence="1">NRRL 5244</strain>
    </source>
</reference>
<proteinExistence type="predicted"/>
<name>A0ACC1JFS1_9FUNG</name>
<keyword evidence="2" id="KW-1185">Reference proteome</keyword>
<accession>A0ACC1JFS1</accession>
<evidence type="ECO:0000313" key="2">
    <source>
        <dbReference type="Proteomes" id="UP001150603"/>
    </source>
</evidence>